<evidence type="ECO:0000313" key="2">
    <source>
        <dbReference type="Proteomes" id="UP000053244"/>
    </source>
</evidence>
<dbReference type="EMBL" id="LLZH01000314">
    <property type="protein sequence ID" value="KUL25398.1"/>
    <property type="molecule type" value="Genomic_DNA"/>
</dbReference>
<sequence>MDAETGIDQIAWDRLGHAYGSAADTPEHLRGLLAADLPTRASALIHLWNSVVHQETLSTAAGPVVAVLAQMLSDPRLDAPEPTPLVPVADAGPGEQSMRVGLLTYLGHIAAWAAQAQAEPNAVIGVRRDDPELASFDLIWEFADDPEHVAVGRTGSGCARRAGVVLPLLVPWLQAADSAERREALHATACWAGLAGTDTPLPPAALAALHAVARDETARLATRIDCVLGLAAGTDTSDLLTDGSAVIRACAALSPAASGNPHTLRVITETLTSATDCDDLIPDRPPVPFGANMLRIRLVQAAIRCADSFASLLPVAVSVAATASAGAVDQTWGPLLEAGFPQPRREGQPLTDAQRAYLLALAANAALWHGDWRGRDDQLRRLGLPADQASLRSLATDG</sequence>
<dbReference type="Proteomes" id="UP000053244">
    <property type="component" value="Unassembled WGS sequence"/>
</dbReference>
<organism evidence="1 2">
    <name type="scientific">Actinoplanes awajinensis subsp. mycoplanecinus</name>
    <dbReference type="NCBI Taxonomy" id="135947"/>
    <lineage>
        <taxon>Bacteria</taxon>
        <taxon>Bacillati</taxon>
        <taxon>Actinomycetota</taxon>
        <taxon>Actinomycetes</taxon>
        <taxon>Micromonosporales</taxon>
        <taxon>Micromonosporaceae</taxon>
        <taxon>Actinoplanes</taxon>
    </lineage>
</organism>
<keyword evidence="2" id="KW-1185">Reference proteome</keyword>
<proteinExistence type="predicted"/>
<dbReference type="AlphaFoldDB" id="A0A101JEL5"/>
<name>A0A101JEL5_9ACTN</name>
<evidence type="ECO:0000313" key="1">
    <source>
        <dbReference type="EMBL" id="KUL25398.1"/>
    </source>
</evidence>
<gene>
    <name evidence="1" type="ORF">ADL15_40710</name>
</gene>
<comment type="caution">
    <text evidence="1">The sequence shown here is derived from an EMBL/GenBank/DDBJ whole genome shotgun (WGS) entry which is preliminary data.</text>
</comment>
<protein>
    <submittedName>
        <fullName evidence="1">Uncharacterized protein</fullName>
    </submittedName>
</protein>
<reference evidence="1 2" key="1">
    <citation type="submission" date="2015-10" db="EMBL/GenBank/DDBJ databases">
        <authorList>
            <person name="Gilbert D.G."/>
        </authorList>
    </citation>
    <scope>NUCLEOTIDE SEQUENCE [LARGE SCALE GENOMIC DNA]</scope>
    <source>
        <strain evidence="1 2">NRRL B-16712</strain>
    </source>
</reference>
<accession>A0A101JEL5</accession>